<evidence type="ECO:0000256" key="2">
    <source>
        <dbReference type="ARBA" id="ARBA00022519"/>
    </source>
</evidence>
<accession>A0ABY6Q9Z9</accession>
<evidence type="ECO:0000313" key="7">
    <source>
        <dbReference type="Proteomes" id="UP001317963"/>
    </source>
</evidence>
<keyword evidence="1" id="KW-1003">Cell membrane</keyword>
<proteinExistence type="predicted"/>
<dbReference type="Proteomes" id="UP001317963">
    <property type="component" value="Chromosome"/>
</dbReference>
<keyword evidence="5" id="KW-0472">Membrane</keyword>
<evidence type="ECO:0000256" key="5">
    <source>
        <dbReference type="ARBA" id="ARBA00023136"/>
    </source>
</evidence>
<keyword evidence="2" id="KW-0997">Cell inner membrane</keyword>
<dbReference type="RefSeq" id="WP_279241936.1">
    <property type="nucleotide sequence ID" value="NZ_CP036501.1"/>
</dbReference>
<dbReference type="Pfam" id="PF06835">
    <property type="entry name" value="LptC"/>
    <property type="match status" value="1"/>
</dbReference>
<dbReference type="InterPro" id="IPR052363">
    <property type="entry name" value="LPS_export_LptC"/>
</dbReference>
<evidence type="ECO:0000256" key="3">
    <source>
        <dbReference type="ARBA" id="ARBA00022692"/>
    </source>
</evidence>
<evidence type="ECO:0000313" key="6">
    <source>
        <dbReference type="EMBL" id="UZP75449.1"/>
    </source>
</evidence>
<organism evidence="6 7">
    <name type="scientific">Candidatus Paraluminiphilus aquimaris</name>
    <dbReference type="NCBI Taxonomy" id="2518994"/>
    <lineage>
        <taxon>Bacteria</taxon>
        <taxon>Pseudomonadati</taxon>
        <taxon>Pseudomonadota</taxon>
        <taxon>Gammaproteobacteria</taxon>
        <taxon>Cellvibrionales</taxon>
        <taxon>Halieaceae</taxon>
        <taxon>Candidatus Paraluminiphilus</taxon>
    </lineage>
</organism>
<dbReference type="Gene3D" id="2.60.450.10">
    <property type="entry name" value="Lipopolysaccharide (LPS) transport protein A like domain"/>
    <property type="match status" value="1"/>
</dbReference>
<reference evidence="6 7" key="1">
    <citation type="submission" date="2019-02" db="EMBL/GenBank/DDBJ databases">
        <title>Halieaceae_genomes.</title>
        <authorList>
            <person name="Li S.-H."/>
        </authorList>
    </citation>
    <scope>NUCLEOTIDE SEQUENCE [LARGE SCALE GENOMIC DNA]</scope>
    <source>
        <strain evidence="6 7">JH123</strain>
    </source>
</reference>
<name>A0ABY6Q9Z9_9GAMM</name>
<keyword evidence="4" id="KW-1133">Transmembrane helix</keyword>
<gene>
    <name evidence="6" type="primary">lptC</name>
    <name evidence="6" type="ORF">E0F26_12185</name>
</gene>
<protein>
    <submittedName>
        <fullName evidence="6">LPS export ABC transporter periplasmic protein LptC</fullName>
    </submittedName>
</protein>
<keyword evidence="3" id="KW-0812">Transmembrane</keyword>
<dbReference type="InterPro" id="IPR010664">
    <property type="entry name" value="LipoPS_assembly_LptC-rel"/>
</dbReference>
<evidence type="ECO:0000256" key="1">
    <source>
        <dbReference type="ARBA" id="ARBA00022475"/>
    </source>
</evidence>
<sequence length="181" mass="19468">MKWSISGALLGVMAVLLIFARLENEAPTSLEARKLISTELNNLELIRYDTSGRKLETSHADHAVQLEGDSQMLMGGLHVEREDEQGVRWQLEAPRGLSRLSDDTLTLTGGVIVTRGADVTLETDELTIDANTHLASSSSQASIISARGITTGSQLQIDFRGGTAKLRGDVASSFSKGTSEK</sequence>
<dbReference type="InterPro" id="IPR026265">
    <property type="entry name" value="LptC"/>
</dbReference>
<dbReference type="PANTHER" id="PTHR37481">
    <property type="entry name" value="LIPOPOLYSACCHARIDE EXPORT SYSTEM PROTEIN LPTC"/>
    <property type="match status" value="1"/>
</dbReference>
<dbReference type="EMBL" id="CP036501">
    <property type="protein sequence ID" value="UZP75449.1"/>
    <property type="molecule type" value="Genomic_DNA"/>
</dbReference>
<dbReference type="PANTHER" id="PTHR37481:SF1">
    <property type="entry name" value="LIPOPOLYSACCHARIDE EXPORT SYSTEM PROTEIN LPTC"/>
    <property type="match status" value="1"/>
</dbReference>
<evidence type="ECO:0000256" key="4">
    <source>
        <dbReference type="ARBA" id="ARBA00022989"/>
    </source>
</evidence>
<dbReference type="NCBIfam" id="TIGR04409">
    <property type="entry name" value="LptC_YrbK"/>
    <property type="match status" value="1"/>
</dbReference>
<keyword evidence="7" id="KW-1185">Reference proteome</keyword>